<evidence type="ECO:0000256" key="14">
    <source>
        <dbReference type="ARBA" id="ARBA00047929"/>
    </source>
</evidence>
<feature type="compositionally biased region" description="Basic and acidic residues" evidence="16">
    <location>
        <begin position="82"/>
        <end position="94"/>
    </location>
</feature>
<evidence type="ECO:0000256" key="4">
    <source>
        <dbReference type="ARBA" id="ARBA00012840"/>
    </source>
</evidence>
<evidence type="ECO:0000256" key="12">
    <source>
        <dbReference type="ARBA" id="ARBA00033352"/>
    </source>
</evidence>
<keyword evidence="6" id="KW-0436">Ligase</keyword>
<comment type="catalytic activity">
    <reaction evidence="15">
        <text>tRNA(Ser) + L-serine + ATP = L-seryl-tRNA(Ser) + AMP + diphosphate + H(+)</text>
        <dbReference type="Rhea" id="RHEA:12292"/>
        <dbReference type="Rhea" id="RHEA-COMP:9669"/>
        <dbReference type="Rhea" id="RHEA-COMP:9703"/>
        <dbReference type="ChEBI" id="CHEBI:15378"/>
        <dbReference type="ChEBI" id="CHEBI:30616"/>
        <dbReference type="ChEBI" id="CHEBI:33019"/>
        <dbReference type="ChEBI" id="CHEBI:33384"/>
        <dbReference type="ChEBI" id="CHEBI:78442"/>
        <dbReference type="ChEBI" id="CHEBI:78533"/>
        <dbReference type="ChEBI" id="CHEBI:456215"/>
        <dbReference type="EC" id="6.1.1.11"/>
    </reaction>
</comment>
<dbReference type="InterPro" id="IPR042103">
    <property type="entry name" value="SerRS_1_N_sf"/>
</dbReference>
<dbReference type="PROSITE" id="PS50862">
    <property type="entry name" value="AA_TRNA_LIGASE_II"/>
    <property type="match status" value="1"/>
</dbReference>
<reference evidence="18" key="1">
    <citation type="submission" date="2020-05" db="EMBL/GenBank/DDBJ databases">
        <authorList>
            <person name="Chiriac C."/>
            <person name="Salcher M."/>
            <person name="Ghai R."/>
            <person name="Kavagutti S V."/>
        </authorList>
    </citation>
    <scope>NUCLEOTIDE SEQUENCE</scope>
</reference>
<evidence type="ECO:0000256" key="7">
    <source>
        <dbReference type="ARBA" id="ARBA00022741"/>
    </source>
</evidence>
<dbReference type="PIRSF" id="PIRSF001529">
    <property type="entry name" value="Ser-tRNA-synth_IIa"/>
    <property type="match status" value="1"/>
</dbReference>
<evidence type="ECO:0000256" key="16">
    <source>
        <dbReference type="SAM" id="MobiDB-lite"/>
    </source>
</evidence>
<keyword evidence="7" id="KW-0547">Nucleotide-binding</keyword>
<evidence type="ECO:0000256" key="11">
    <source>
        <dbReference type="ARBA" id="ARBA00031113"/>
    </source>
</evidence>
<dbReference type="Gene3D" id="1.10.287.40">
    <property type="entry name" value="Serine-tRNA synthetase, tRNA binding domain"/>
    <property type="match status" value="1"/>
</dbReference>
<feature type="domain" description="Aminoacyl-transfer RNA synthetases class-II family profile" evidence="17">
    <location>
        <begin position="181"/>
        <end position="416"/>
    </location>
</feature>
<dbReference type="InterPro" id="IPR002314">
    <property type="entry name" value="aa-tRNA-synt_IIb"/>
</dbReference>
<dbReference type="InterPro" id="IPR006195">
    <property type="entry name" value="aa-tRNA-synth_II"/>
</dbReference>
<comment type="pathway">
    <text evidence="2">Aminoacyl-tRNA biosynthesis; selenocysteinyl-tRNA(Sec) biosynthesis; L-seryl-tRNA(Sec) from L-serine and tRNA(Sec): step 1/1.</text>
</comment>
<sequence length="432" mass="47693">MIDLALLRREPENVMTALARRGVSPDQVQALLAADIEHRALMQEAEALRAQVKDLSRQVGEARRSGDTARGDEIAEASKQLGDQERAATARAEEVGSTVRALHLQLPNIPSPDAPDGLSEEENVELRQWWPGMDQGASFPTYGDHQRVAHWDIGTELGILDLESGARLAGSMFPLYRGDGSRLLRALTQFALDAHADAYEEIRPPSVALTETMMSTGHLPKSEDDMYAIERDNLWLIPTGEVPLTSMNRGEILNADDLPLRLTAATQCFRREAGAAGRDTRGLLRVHEFEKVELFAYCTPEQADEAQADILARAEGLLQLLGLPYRLLDLCAGDLGSASARTFDLEVYTPGVDRWLEVSSVSWFRDYQTRRANVRYRAESGTALVHTVNGSGLAWARIWAALVETYRQPDGTVKLPDVLAPYLAGRPTLAKR</sequence>
<evidence type="ECO:0000313" key="18">
    <source>
        <dbReference type="EMBL" id="CAB4864881.1"/>
    </source>
</evidence>
<dbReference type="GO" id="GO:0006434">
    <property type="term" value="P:seryl-tRNA aminoacylation"/>
    <property type="evidence" value="ECO:0007669"/>
    <property type="project" value="InterPro"/>
</dbReference>
<dbReference type="AlphaFoldDB" id="A0A6J7D3W5"/>
<dbReference type="NCBIfam" id="TIGR00414">
    <property type="entry name" value="serS"/>
    <property type="match status" value="1"/>
</dbReference>
<evidence type="ECO:0000256" key="13">
    <source>
        <dbReference type="ARBA" id="ARBA00039158"/>
    </source>
</evidence>
<feature type="compositionally biased region" description="Basic and acidic residues" evidence="16">
    <location>
        <begin position="57"/>
        <end position="73"/>
    </location>
</feature>
<feature type="region of interest" description="Disordered" evidence="16">
    <location>
        <begin position="57"/>
        <end position="94"/>
    </location>
</feature>
<proteinExistence type="inferred from homology"/>
<dbReference type="EMBL" id="CAFBLN010000012">
    <property type="protein sequence ID" value="CAB4864881.1"/>
    <property type="molecule type" value="Genomic_DNA"/>
</dbReference>
<evidence type="ECO:0000256" key="8">
    <source>
        <dbReference type="ARBA" id="ARBA00022840"/>
    </source>
</evidence>
<evidence type="ECO:0000256" key="5">
    <source>
        <dbReference type="ARBA" id="ARBA00022490"/>
    </source>
</evidence>
<comment type="catalytic activity">
    <reaction evidence="14">
        <text>tRNA(Sec) + L-serine + ATP = L-seryl-tRNA(Sec) + AMP + diphosphate + H(+)</text>
        <dbReference type="Rhea" id="RHEA:42580"/>
        <dbReference type="Rhea" id="RHEA-COMP:9742"/>
        <dbReference type="Rhea" id="RHEA-COMP:10128"/>
        <dbReference type="ChEBI" id="CHEBI:15378"/>
        <dbReference type="ChEBI" id="CHEBI:30616"/>
        <dbReference type="ChEBI" id="CHEBI:33019"/>
        <dbReference type="ChEBI" id="CHEBI:33384"/>
        <dbReference type="ChEBI" id="CHEBI:78442"/>
        <dbReference type="ChEBI" id="CHEBI:78533"/>
        <dbReference type="ChEBI" id="CHEBI:456215"/>
        <dbReference type="EC" id="6.1.1.11"/>
    </reaction>
</comment>
<evidence type="ECO:0000256" key="3">
    <source>
        <dbReference type="ARBA" id="ARBA00010728"/>
    </source>
</evidence>
<dbReference type="GO" id="GO:0005524">
    <property type="term" value="F:ATP binding"/>
    <property type="evidence" value="ECO:0007669"/>
    <property type="project" value="UniProtKB-KW"/>
</dbReference>
<dbReference type="PANTHER" id="PTHR43697:SF1">
    <property type="entry name" value="SERINE--TRNA LIGASE"/>
    <property type="match status" value="1"/>
</dbReference>
<evidence type="ECO:0000256" key="10">
    <source>
        <dbReference type="ARBA" id="ARBA00023146"/>
    </source>
</evidence>
<dbReference type="Pfam" id="PF02403">
    <property type="entry name" value="Seryl_tRNA_N"/>
    <property type="match status" value="1"/>
</dbReference>
<dbReference type="EC" id="6.1.1.11" evidence="4"/>
<dbReference type="InterPro" id="IPR002317">
    <property type="entry name" value="Ser-tRNA-ligase_type_1"/>
</dbReference>
<keyword evidence="10" id="KW-0030">Aminoacyl-tRNA synthetase</keyword>
<organism evidence="18">
    <name type="scientific">freshwater metagenome</name>
    <dbReference type="NCBI Taxonomy" id="449393"/>
    <lineage>
        <taxon>unclassified sequences</taxon>
        <taxon>metagenomes</taxon>
        <taxon>ecological metagenomes</taxon>
    </lineage>
</organism>
<dbReference type="InterPro" id="IPR010978">
    <property type="entry name" value="tRNA-bd_arm"/>
</dbReference>
<accession>A0A6J7D3W5</accession>
<dbReference type="PRINTS" id="PR00981">
    <property type="entry name" value="TRNASYNTHSER"/>
</dbReference>
<name>A0A6J7D3W5_9ZZZZ</name>
<dbReference type="GO" id="GO:0005737">
    <property type="term" value="C:cytoplasm"/>
    <property type="evidence" value="ECO:0007669"/>
    <property type="project" value="UniProtKB-SubCell"/>
</dbReference>
<evidence type="ECO:0000256" key="2">
    <source>
        <dbReference type="ARBA" id="ARBA00005045"/>
    </source>
</evidence>
<dbReference type="InterPro" id="IPR015866">
    <property type="entry name" value="Ser-tRNA-synth_1_N"/>
</dbReference>
<dbReference type="GO" id="GO:0004828">
    <property type="term" value="F:serine-tRNA ligase activity"/>
    <property type="evidence" value="ECO:0007669"/>
    <property type="project" value="UniProtKB-EC"/>
</dbReference>
<keyword evidence="9" id="KW-0648">Protein biosynthesis</keyword>
<comment type="similarity">
    <text evidence="3">Belongs to the class-II aminoacyl-tRNA synthetase family. Type-1 seryl-tRNA synthetase subfamily.</text>
</comment>
<dbReference type="Pfam" id="PF00587">
    <property type="entry name" value="tRNA-synt_2b"/>
    <property type="match status" value="1"/>
</dbReference>
<evidence type="ECO:0000256" key="9">
    <source>
        <dbReference type="ARBA" id="ARBA00022917"/>
    </source>
</evidence>
<gene>
    <name evidence="18" type="ORF">UFOPK3381_00469</name>
</gene>
<evidence type="ECO:0000256" key="15">
    <source>
        <dbReference type="ARBA" id="ARBA00048823"/>
    </source>
</evidence>
<dbReference type="SUPFAM" id="SSF46589">
    <property type="entry name" value="tRNA-binding arm"/>
    <property type="match status" value="1"/>
</dbReference>
<protein>
    <recommendedName>
        <fullName evidence="13">Serine--tRNA ligase</fullName>
        <ecNumber evidence="4">6.1.1.11</ecNumber>
    </recommendedName>
    <alternativeName>
        <fullName evidence="11">Seryl-tRNA synthetase</fullName>
    </alternativeName>
    <alternativeName>
        <fullName evidence="12">Seryl-tRNA(Ser/Sec) synthetase</fullName>
    </alternativeName>
</protein>
<comment type="subcellular location">
    <subcellularLocation>
        <location evidence="1">Cytoplasm</location>
    </subcellularLocation>
</comment>
<evidence type="ECO:0000256" key="1">
    <source>
        <dbReference type="ARBA" id="ARBA00004496"/>
    </source>
</evidence>
<dbReference type="Gene3D" id="3.30.930.10">
    <property type="entry name" value="Bira Bifunctional Protein, Domain 2"/>
    <property type="match status" value="1"/>
</dbReference>
<dbReference type="InterPro" id="IPR045864">
    <property type="entry name" value="aa-tRNA-synth_II/BPL/LPL"/>
</dbReference>
<keyword evidence="8" id="KW-0067">ATP-binding</keyword>
<evidence type="ECO:0000256" key="6">
    <source>
        <dbReference type="ARBA" id="ARBA00022598"/>
    </source>
</evidence>
<evidence type="ECO:0000259" key="17">
    <source>
        <dbReference type="PROSITE" id="PS50862"/>
    </source>
</evidence>
<dbReference type="PANTHER" id="PTHR43697">
    <property type="entry name" value="SERYL-TRNA SYNTHETASE"/>
    <property type="match status" value="1"/>
</dbReference>
<dbReference type="SUPFAM" id="SSF55681">
    <property type="entry name" value="Class II aaRS and biotin synthetases"/>
    <property type="match status" value="1"/>
</dbReference>
<keyword evidence="5" id="KW-0963">Cytoplasm</keyword>